<name>A0A1R3KT44_9ROSI</name>
<comment type="caution">
    <text evidence="2">The sequence shown here is derived from an EMBL/GenBank/DDBJ whole genome shotgun (WGS) entry which is preliminary data.</text>
</comment>
<keyword evidence="3" id="KW-1185">Reference proteome</keyword>
<dbReference type="EMBL" id="AWUE01011963">
    <property type="protein sequence ID" value="OMP10252.1"/>
    <property type="molecule type" value="Genomic_DNA"/>
</dbReference>
<keyword evidence="1" id="KW-0472">Membrane</keyword>
<evidence type="ECO:0000313" key="3">
    <source>
        <dbReference type="Proteomes" id="UP000187203"/>
    </source>
</evidence>
<dbReference type="Proteomes" id="UP000187203">
    <property type="component" value="Unassembled WGS sequence"/>
</dbReference>
<gene>
    <name evidence="2" type="ORF">COLO4_04679</name>
</gene>
<accession>A0A1R3KT44</accession>
<evidence type="ECO:0000256" key="1">
    <source>
        <dbReference type="SAM" id="Phobius"/>
    </source>
</evidence>
<dbReference type="AlphaFoldDB" id="A0A1R3KT44"/>
<sequence length="88" mass="9656">MARGYFYNEVLPSAAMIAVELSNVVVSILFKAASSKGLSYNIFVPYGYVLATLVLLPLAFFFARKTVLPPLNFPFISRICLLGVVGYT</sequence>
<proteinExistence type="predicted"/>
<reference evidence="3" key="1">
    <citation type="submission" date="2013-09" db="EMBL/GenBank/DDBJ databases">
        <title>Corchorus olitorius genome sequencing.</title>
        <authorList>
            <person name="Alam M."/>
            <person name="Haque M.S."/>
            <person name="Islam M.S."/>
            <person name="Emdad E.M."/>
            <person name="Islam M.M."/>
            <person name="Ahmed B."/>
            <person name="Halim A."/>
            <person name="Hossen Q.M.M."/>
            <person name="Hossain M.Z."/>
            <person name="Ahmed R."/>
            <person name="Khan M.M."/>
            <person name="Islam R."/>
            <person name="Rashid M.M."/>
            <person name="Khan S.A."/>
            <person name="Rahman M.S."/>
            <person name="Alam M."/>
            <person name="Yahiya A.S."/>
            <person name="Khan M.S."/>
            <person name="Azam M.S."/>
            <person name="Haque T."/>
            <person name="Lashkar M.Z.H."/>
            <person name="Akhand A.I."/>
            <person name="Morshed G."/>
            <person name="Roy S."/>
            <person name="Uddin K.S."/>
            <person name="Rabeya T."/>
            <person name="Hossain A.S."/>
            <person name="Chowdhury A."/>
            <person name="Snigdha A.R."/>
            <person name="Mortoza M.S."/>
            <person name="Matin S.A."/>
            <person name="Hoque S.M.E."/>
            <person name="Islam M.K."/>
            <person name="Roy D.K."/>
            <person name="Haider R."/>
            <person name="Moosa M.M."/>
            <person name="Elias S.M."/>
            <person name="Hasan A.M."/>
            <person name="Jahan S."/>
            <person name="Shafiuddin M."/>
            <person name="Mahmood N."/>
            <person name="Shommy N.S."/>
        </authorList>
    </citation>
    <scope>NUCLEOTIDE SEQUENCE [LARGE SCALE GENOMIC DNA]</scope>
    <source>
        <strain evidence="3">cv. O-4</strain>
    </source>
</reference>
<feature type="transmembrane region" description="Helical" evidence="1">
    <location>
        <begin position="12"/>
        <end position="30"/>
    </location>
</feature>
<organism evidence="2 3">
    <name type="scientific">Corchorus olitorius</name>
    <dbReference type="NCBI Taxonomy" id="93759"/>
    <lineage>
        <taxon>Eukaryota</taxon>
        <taxon>Viridiplantae</taxon>
        <taxon>Streptophyta</taxon>
        <taxon>Embryophyta</taxon>
        <taxon>Tracheophyta</taxon>
        <taxon>Spermatophyta</taxon>
        <taxon>Magnoliopsida</taxon>
        <taxon>eudicotyledons</taxon>
        <taxon>Gunneridae</taxon>
        <taxon>Pentapetalae</taxon>
        <taxon>rosids</taxon>
        <taxon>malvids</taxon>
        <taxon>Malvales</taxon>
        <taxon>Malvaceae</taxon>
        <taxon>Grewioideae</taxon>
        <taxon>Apeibeae</taxon>
        <taxon>Corchorus</taxon>
    </lineage>
</organism>
<keyword evidence="1" id="KW-1133">Transmembrane helix</keyword>
<feature type="transmembrane region" description="Helical" evidence="1">
    <location>
        <begin position="42"/>
        <end position="63"/>
    </location>
</feature>
<evidence type="ECO:0000313" key="2">
    <source>
        <dbReference type="EMBL" id="OMP10252.1"/>
    </source>
</evidence>
<protein>
    <submittedName>
        <fullName evidence="2">Auxin-induced protein 5NG4-like protein</fullName>
    </submittedName>
</protein>
<dbReference type="OrthoDB" id="1002320at2759"/>
<keyword evidence="1" id="KW-0812">Transmembrane</keyword>